<gene>
    <name evidence="2" type="ORF">GYMLUDRAFT_260226</name>
</gene>
<dbReference type="Proteomes" id="UP000053593">
    <property type="component" value="Unassembled WGS sequence"/>
</dbReference>
<keyword evidence="1" id="KW-0732">Signal</keyword>
<dbReference type="AlphaFoldDB" id="A0A0D0BFC6"/>
<organism evidence="2 3">
    <name type="scientific">Collybiopsis luxurians FD-317 M1</name>
    <dbReference type="NCBI Taxonomy" id="944289"/>
    <lineage>
        <taxon>Eukaryota</taxon>
        <taxon>Fungi</taxon>
        <taxon>Dikarya</taxon>
        <taxon>Basidiomycota</taxon>
        <taxon>Agaricomycotina</taxon>
        <taxon>Agaricomycetes</taxon>
        <taxon>Agaricomycetidae</taxon>
        <taxon>Agaricales</taxon>
        <taxon>Marasmiineae</taxon>
        <taxon>Omphalotaceae</taxon>
        <taxon>Collybiopsis</taxon>
        <taxon>Collybiopsis luxurians</taxon>
    </lineage>
</organism>
<dbReference type="EMBL" id="KN834767">
    <property type="protein sequence ID" value="KIK62495.1"/>
    <property type="molecule type" value="Genomic_DNA"/>
</dbReference>
<reference evidence="2 3" key="1">
    <citation type="submission" date="2014-04" db="EMBL/GenBank/DDBJ databases">
        <title>Evolutionary Origins and Diversification of the Mycorrhizal Mutualists.</title>
        <authorList>
            <consortium name="DOE Joint Genome Institute"/>
            <consortium name="Mycorrhizal Genomics Consortium"/>
            <person name="Kohler A."/>
            <person name="Kuo A."/>
            <person name="Nagy L.G."/>
            <person name="Floudas D."/>
            <person name="Copeland A."/>
            <person name="Barry K.W."/>
            <person name="Cichocki N."/>
            <person name="Veneault-Fourrey C."/>
            <person name="LaButti K."/>
            <person name="Lindquist E.A."/>
            <person name="Lipzen A."/>
            <person name="Lundell T."/>
            <person name="Morin E."/>
            <person name="Murat C."/>
            <person name="Riley R."/>
            <person name="Ohm R."/>
            <person name="Sun H."/>
            <person name="Tunlid A."/>
            <person name="Henrissat B."/>
            <person name="Grigoriev I.V."/>
            <person name="Hibbett D.S."/>
            <person name="Martin F."/>
        </authorList>
    </citation>
    <scope>NUCLEOTIDE SEQUENCE [LARGE SCALE GENOMIC DNA]</scope>
    <source>
        <strain evidence="2 3">FD-317 M1</strain>
    </source>
</reference>
<dbReference type="PANTHER" id="PTHR35340:SF5">
    <property type="entry name" value="ASST-DOMAIN-CONTAINING PROTEIN"/>
    <property type="match status" value="1"/>
</dbReference>
<proteinExistence type="predicted"/>
<dbReference type="InterPro" id="IPR039535">
    <property type="entry name" value="ASST-like"/>
</dbReference>
<feature type="chain" id="PRO_5002207305" description="ASST-domain-containing protein" evidence="1">
    <location>
        <begin position="22"/>
        <end position="524"/>
    </location>
</feature>
<evidence type="ECO:0000313" key="3">
    <source>
        <dbReference type="Proteomes" id="UP000053593"/>
    </source>
</evidence>
<accession>A0A0D0BFC6</accession>
<dbReference type="PANTHER" id="PTHR35340">
    <property type="entry name" value="PQQ ENZYME REPEAT PROTEIN-RELATED"/>
    <property type="match status" value="1"/>
</dbReference>
<protein>
    <recommendedName>
        <fullName evidence="4">ASST-domain-containing protein</fullName>
    </recommendedName>
</protein>
<dbReference type="InterPro" id="IPR053143">
    <property type="entry name" value="Arylsulfate_ST"/>
</dbReference>
<keyword evidence="3" id="KW-1185">Reference proteome</keyword>
<name>A0A0D0BFC6_9AGAR</name>
<dbReference type="OrthoDB" id="5427350at2759"/>
<evidence type="ECO:0000313" key="2">
    <source>
        <dbReference type="EMBL" id="KIK62495.1"/>
    </source>
</evidence>
<sequence length="524" mass="56935">MLVSILESVFLSVALFKGTLASVAYCNNKDYESGALGISPHQTYNAAPFSPVQLNFALPPADCPANSETEGYFFFYPLDLVSLELYGMILNPNGTLVGAIPGFLRGLQKYNGTDHIAVWLGVGSPNAGGHGDGYNLLIDNTYSVVANFTTVNLGVGADIHELQVTPSNTAIMTAYPSQAANLSAYGGPEDGYIYNSAFQEVDIATGKALVTWQPLGQVDPSECYAAIGQAGNGTFDDPWDYFHINSVQKQDDGNYLVSSRHCHALYLLDSTGDIIWRMGGEKSNFNFSEGANFTWQHHARIHDSSTLSVFNNGAFQSEQDFPYSQGLLLNFDSSNREVSLINARSPFNRTVTTSQGSVQLLENGESIIGWGSIPSFSQHDRDGNIKWSAQFASEADIISSYRVFLHNWVGRPTTPPSMQISNTSTLTNVTVYAWWNGATEITAWKLFGSTALSPLLPVYLNAVSKVDFETTLTYTGDHDEGFAFFQVAAMNANGEYLGYSNFSSLDGSTTMTKADNQTVTAPPL</sequence>
<evidence type="ECO:0008006" key="4">
    <source>
        <dbReference type="Google" id="ProtNLM"/>
    </source>
</evidence>
<feature type="signal peptide" evidence="1">
    <location>
        <begin position="1"/>
        <end position="21"/>
    </location>
</feature>
<dbReference type="Pfam" id="PF14269">
    <property type="entry name" value="Arylsulfotran_2"/>
    <property type="match status" value="1"/>
</dbReference>
<evidence type="ECO:0000256" key="1">
    <source>
        <dbReference type="SAM" id="SignalP"/>
    </source>
</evidence>
<dbReference type="HOGENOM" id="CLU_018249_0_0_1"/>